<dbReference type="InterPro" id="IPR050736">
    <property type="entry name" value="Sensor_HK_Regulatory"/>
</dbReference>
<comment type="subcellular location">
    <subcellularLocation>
        <location evidence="2">Cell membrane</location>
        <topology evidence="2">Multi-pass membrane protein</topology>
    </subcellularLocation>
</comment>
<dbReference type="RefSeq" id="WP_162639932.1">
    <property type="nucleotide sequence ID" value="NZ_CP048286.1"/>
</dbReference>
<dbReference type="InterPro" id="IPR003594">
    <property type="entry name" value="HATPase_dom"/>
</dbReference>
<keyword evidence="9" id="KW-0067">ATP-binding</keyword>
<dbReference type="SUPFAM" id="SSF158472">
    <property type="entry name" value="HAMP domain-like"/>
    <property type="match status" value="1"/>
</dbReference>
<dbReference type="SMART" id="SM00387">
    <property type="entry name" value="HATPase_c"/>
    <property type="match status" value="1"/>
</dbReference>
<evidence type="ECO:0000256" key="7">
    <source>
        <dbReference type="ARBA" id="ARBA00022741"/>
    </source>
</evidence>
<dbReference type="FunFam" id="1.10.287.130:FF:000008">
    <property type="entry name" value="Two-component sensor histidine kinase"/>
    <property type="match status" value="1"/>
</dbReference>
<accession>A0A6C0NZL1</accession>
<dbReference type="GO" id="GO:0005886">
    <property type="term" value="C:plasma membrane"/>
    <property type="evidence" value="ECO:0007669"/>
    <property type="project" value="UniProtKB-SubCell"/>
</dbReference>
<keyword evidence="6" id="KW-0808">Transferase</keyword>
<evidence type="ECO:0000259" key="14">
    <source>
        <dbReference type="PROSITE" id="PS50885"/>
    </source>
</evidence>
<feature type="domain" description="HAMP" evidence="14">
    <location>
        <begin position="38"/>
        <end position="90"/>
    </location>
</feature>
<feature type="domain" description="Histidine kinase" evidence="13">
    <location>
        <begin position="105"/>
        <end position="324"/>
    </location>
</feature>
<dbReference type="SMART" id="SM00304">
    <property type="entry name" value="HAMP"/>
    <property type="match status" value="1"/>
</dbReference>
<keyword evidence="7" id="KW-0547">Nucleotide-binding</keyword>
<proteinExistence type="predicted"/>
<dbReference type="Gene3D" id="6.10.340.10">
    <property type="match status" value="1"/>
</dbReference>
<keyword evidence="16" id="KW-1185">Reference proteome</keyword>
<evidence type="ECO:0000256" key="1">
    <source>
        <dbReference type="ARBA" id="ARBA00000085"/>
    </source>
</evidence>
<dbReference type="KEGG" id="prz:GZH47_09830"/>
<dbReference type="PANTHER" id="PTHR43711">
    <property type="entry name" value="TWO-COMPONENT HISTIDINE KINASE"/>
    <property type="match status" value="1"/>
</dbReference>
<dbReference type="SMART" id="SM00388">
    <property type="entry name" value="HisKA"/>
    <property type="match status" value="1"/>
</dbReference>
<dbReference type="Proteomes" id="UP000479114">
    <property type="component" value="Chromosome"/>
</dbReference>
<dbReference type="CDD" id="cd00082">
    <property type="entry name" value="HisKA"/>
    <property type="match status" value="1"/>
</dbReference>
<gene>
    <name evidence="15" type="ORF">GZH47_09830</name>
</gene>
<dbReference type="Gene3D" id="1.10.287.130">
    <property type="match status" value="1"/>
</dbReference>
<dbReference type="Pfam" id="PF00672">
    <property type="entry name" value="HAMP"/>
    <property type="match status" value="1"/>
</dbReference>
<evidence type="ECO:0000256" key="5">
    <source>
        <dbReference type="ARBA" id="ARBA00022553"/>
    </source>
</evidence>
<evidence type="ECO:0000259" key="13">
    <source>
        <dbReference type="PROSITE" id="PS50109"/>
    </source>
</evidence>
<dbReference type="EC" id="2.7.13.3" evidence="3"/>
<keyword evidence="12" id="KW-0812">Transmembrane</keyword>
<sequence length="328" mass="37130">MFVIYRYMLLSWNEYRIITCITIGAAAISFVVHFLLTRPLAQWLRVLATGTERVASGDFNIDVPQIGPQEFQQLADQFNQMSGRLRDMFEKLRVSEEARSELVANVSHDLRTPMASIQSFVEALQDDVIQDQETFNRYLQTIRLETRKLNGLIEDLFQLSRLHAGAIELHQHTVAVDSLFVEVLHSHYMLLRETGLEVEVRVPDDIGSIWIDEFEIKRALGNLLQNAIQYAPVASTILFEARPSTGDFVELSLRDEGPGIDENDLKRVFDRFYRSDPSRGREGGGAGLGLAIVQSIVERHGGKVGVDSRIGEGSRFWFTVPLNRHGLS</sequence>
<dbReference type="InterPro" id="IPR003660">
    <property type="entry name" value="HAMP_dom"/>
</dbReference>
<dbReference type="PROSITE" id="PS50109">
    <property type="entry name" value="HIS_KIN"/>
    <property type="match status" value="1"/>
</dbReference>
<dbReference type="CDD" id="cd00075">
    <property type="entry name" value="HATPase"/>
    <property type="match status" value="1"/>
</dbReference>
<dbReference type="InterPro" id="IPR005467">
    <property type="entry name" value="His_kinase_dom"/>
</dbReference>
<name>A0A6C0NZL1_9BACL</name>
<dbReference type="InterPro" id="IPR003661">
    <property type="entry name" value="HisK_dim/P_dom"/>
</dbReference>
<keyword evidence="12" id="KW-1133">Transmembrane helix</keyword>
<keyword evidence="11 12" id="KW-0472">Membrane</keyword>
<evidence type="ECO:0000256" key="12">
    <source>
        <dbReference type="SAM" id="Phobius"/>
    </source>
</evidence>
<dbReference type="PANTHER" id="PTHR43711:SF1">
    <property type="entry name" value="HISTIDINE KINASE 1"/>
    <property type="match status" value="1"/>
</dbReference>
<dbReference type="SUPFAM" id="SSF55874">
    <property type="entry name" value="ATPase domain of HSP90 chaperone/DNA topoisomerase II/histidine kinase"/>
    <property type="match status" value="1"/>
</dbReference>
<dbReference type="GO" id="GO:0000155">
    <property type="term" value="F:phosphorelay sensor kinase activity"/>
    <property type="evidence" value="ECO:0007669"/>
    <property type="project" value="InterPro"/>
</dbReference>
<dbReference type="InterPro" id="IPR004358">
    <property type="entry name" value="Sig_transdc_His_kin-like_C"/>
</dbReference>
<dbReference type="PRINTS" id="PR00344">
    <property type="entry name" value="BCTRLSENSOR"/>
</dbReference>
<dbReference type="InterPro" id="IPR036890">
    <property type="entry name" value="HATPase_C_sf"/>
</dbReference>
<dbReference type="GO" id="GO:0005524">
    <property type="term" value="F:ATP binding"/>
    <property type="evidence" value="ECO:0007669"/>
    <property type="project" value="UniProtKB-KW"/>
</dbReference>
<keyword evidence="4" id="KW-1003">Cell membrane</keyword>
<keyword evidence="8 15" id="KW-0418">Kinase</keyword>
<evidence type="ECO:0000256" key="10">
    <source>
        <dbReference type="ARBA" id="ARBA00023012"/>
    </source>
</evidence>
<feature type="transmembrane region" description="Helical" evidence="12">
    <location>
        <begin position="15"/>
        <end position="36"/>
    </location>
</feature>
<dbReference type="EMBL" id="CP048286">
    <property type="protein sequence ID" value="QHW31123.1"/>
    <property type="molecule type" value="Genomic_DNA"/>
</dbReference>
<evidence type="ECO:0000256" key="8">
    <source>
        <dbReference type="ARBA" id="ARBA00022777"/>
    </source>
</evidence>
<dbReference type="AlphaFoldDB" id="A0A6C0NZL1"/>
<keyword evidence="5" id="KW-0597">Phosphoprotein</keyword>
<dbReference type="PROSITE" id="PS50885">
    <property type="entry name" value="HAMP"/>
    <property type="match status" value="1"/>
</dbReference>
<dbReference type="FunFam" id="3.30.565.10:FF:000006">
    <property type="entry name" value="Sensor histidine kinase WalK"/>
    <property type="match status" value="1"/>
</dbReference>
<evidence type="ECO:0000256" key="9">
    <source>
        <dbReference type="ARBA" id="ARBA00022840"/>
    </source>
</evidence>
<keyword evidence="10" id="KW-0902">Two-component regulatory system</keyword>
<evidence type="ECO:0000256" key="6">
    <source>
        <dbReference type="ARBA" id="ARBA00022679"/>
    </source>
</evidence>
<evidence type="ECO:0000256" key="4">
    <source>
        <dbReference type="ARBA" id="ARBA00022475"/>
    </source>
</evidence>
<comment type="catalytic activity">
    <reaction evidence="1">
        <text>ATP + protein L-histidine = ADP + protein N-phospho-L-histidine.</text>
        <dbReference type="EC" id="2.7.13.3"/>
    </reaction>
</comment>
<evidence type="ECO:0000313" key="15">
    <source>
        <dbReference type="EMBL" id="QHW31123.1"/>
    </source>
</evidence>
<organism evidence="15 16">
    <name type="scientific">Paenibacillus rhizovicinus</name>
    <dbReference type="NCBI Taxonomy" id="2704463"/>
    <lineage>
        <taxon>Bacteria</taxon>
        <taxon>Bacillati</taxon>
        <taxon>Bacillota</taxon>
        <taxon>Bacilli</taxon>
        <taxon>Bacillales</taxon>
        <taxon>Paenibacillaceae</taxon>
        <taxon>Paenibacillus</taxon>
    </lineage>
</organism>
<evidence type="ECO:0000256" key="3">
    <source>
        <dbReference type="ARBA" id="ARBA00012438"/>
    </source>
</evidence>
<protein>
    <recommendedName>
        <fullName evidence="3">histidine kinase</fullName>
        <ecNumber evidence="3">2.7.13.3</ecNumber>
    </recommendedName>
</protein>
<dbReference type="Pfam" id="PF02518">
    <property type="entry name" value="HATPase_c"/>
    <property type="match status" value="1"/>
</dbReference>
<reference evidence="15 16" key="1">
    <citation type="submission" date="2020-02" db="EMBL/GenBank/DDBJ databases">
        <title>Paenibacillus sp. nov., isolated from rhizosphere soil of tomato.</title>
        <authorList>
            <person name="Weon H.-Y."/>
            <person name="Lee S.A."/>
        </authorList>
    </citation>
    <scope>NUCLEOTIDE SEQUENCE [LARGE SCALE GENOMIC DNA]</scope>
    <source>
        <strain evidence="15 16">14171R-81</strain>
    </source>
</reference>
<evidence type="ECO:0000256" key="2">
    <source>
        <dbReference type="ARBA" id="ARBA00004651"/>
    </source>
</evidence>
<dbReference type="SUPFAM" id="SSF47384">
    <property type="entry name" value="Homodimeric domain of signal transducing histidine kinase"/>
    <property type="match status" value="1"/>
</dbReference>
<dbReference type="Pfam" id="PF00512">
    <property type="entry name" value="HisKA"/>
    <property type="match status" value="1"/>
</dbReference>
<dbReference type="Gene3D" id="3.30.565.10">
    <property type="entry name" value="Histidine kinase-like ATPase, C-terminal domain"/>
    <property type="match status" value="1"/>
</dbReference>
<evidence type="ECO:0000256" key="11">
    <source>
        <dbReference type="ARBA" id="ARBA00023136"/>
    </source>
</evidence>
<dbReference type="InterPro" id="IPR036097">
    <property type="entry name" value="HisK_dim/P_sf"/>
</dbReference>
<evidence type="ECO:0000313" key="16">
    <source>
        <dbReference type="Proteomes" id="UP000479114"/>
    </source>
</evidence>
<dbReference type="CDD" id="cd06225">
    <property type="entry name" value="HAMP"/>
    <property type="match status" value="1"/>
</dbReference>